<evidence type="ECO:0000313" key="1">
    <source>
        <dbReference type="EMBL" id="CEA04052.1"/>
    </source>
</evidence>
<dbReference type="PATRIC" id="fig|1461583.4.peg.1721"/>
<gene>
    <name evidence="1" type="ORF">BN1050_01795</name>
</gene>
<dbReference type="Pfam" id="PF08905">
    <property type="entry name" value="DUF1850"/>
    <property type="match status" value="1"/>
</dbReference>
<evidence type="ECO:0008006" key="2">
    <source>
        <dbReference type="Google" id="ProtNLM"/>
    </source>
</evidence>
<dbReference type="HOGENOM" id="CLU_121837_0_0_9"/>
<name>A0A078MF43_9BACL</name>
<sequence>MRKIIVLLLAVVIGVAIFLPFQKVISFTETHVESPRLHYVVMDGSDAFLLRYTHSIHKTDVLEYYKVTEDLSMQMLEMVYESLAIGLPGYAEEGQRLTRKDGKYHLYFEEKTTLPEFVMHIGDIDMDLALGYDNKEYQLKDNLTRGHAYLCKVQRVSLFQLWKGAKLL</sequence>
<reference evidence="1" key="1">
    <citation type="submission" date="2014-07" db="EMBL/GenBank/DDBJ databases">
        <authorList>
            <person name="Urmite Genomes Urmite Genomes"/>
        </authorList>
    </citation>
    <scope>NUCLEOTIDE SEQUENCE</scope>
    <source>
        <strain evidence="1">13S34_air</strain>
    </source>
</reference>
<accession>A0A078MF43</accession>
<organism evidence="1">
    <name type="scientific">Metalysinibacillus saudimassiliensis</name>
    <dbReference type="NCBI Taxonomy" id="1461583"/>
    <lineage>
        <taxon>Bacteria</taxon>
        <taxon>Bacillati</taxon>
        <taxon>Bacillota</taxon>
        <taxon>Bacilli</taxon>
        <taxon>Bacillales</taxon>
        <taxon>Caryophanaceae</taxon>
        <taxon>Metalysinibacillus</taxon>
    </lineage>
</organism>
<protein>
    <recommendedName>
        <fullName evidence="2">RocC</fullName>
    </recommendedName>
</protein>
<dbReference type="EMBL" id="LN483075">
    <property type="protein sequence ID" value="CEA04052.1"/>
    <property type="molecule type" value="Genomic_DNA"/>
</dbReference>
<proteinExistence type="predicted"/>
<dbReference type="InterPro" id="IPR015001">
    <property type="entry name" value="DUF1850"/>
</dbReference>
<dbReference type="AlphaFoldDB" id="A0A078MF43"/>